<dbReference type="GO" id="GO:0004357">
    <property type="term" value="F:glutamate-cysteine ligase activity"/>
    <property type="evidence" value="ECO:0007669"/>
    <property type="project" value="UniProtKB-UniRule"/>
</dbReference>
<keyword evidence="6 10" id="KW-0547">Nucleotide-binding</keyword>
<evidence type="ECO:0000256" key="9">
    <source>
        <dbReference type="ARBA" id="ARBA00032122"/>
    </source>
</evidence>
<evidence type="ECO:0000256" key="1">
    <source>
        <dbReference type="ARBA" id="ARBA00005006"/>
    </source>
</evidence>
<dbReference type="PANTHER" id="PTHR11164:SF0">
    <property type="entry name" value="GLUTAMATE--CYSTEINE LIGASE CATALYTIC SUBUNIT"/>
    <property type="match status" value="1"/>
</dbReference>
<protein>
    <recommendedName>
        <fullName evidence="3 10">Glutamate--cysteine ligase</fullName>
        <ecNumber evidence="3 10">6.3.2.2</ecNumber>
    </recommendedName>
    <alternativeName>
        <fullName evidence="9 10">Gamma-ECS</fullName>
    </alternativeName>
    <alternativeName>
        <fullName evidence="8 10">Gamma-glutamylcysteine synthetase</fullName>
    </alternativeName>
</protein>
<dbReference type="FunFam" id="3.30.590.50:FF:000002">
    <property type="entry name" value="Glutamate--cysteine ligase catalytic subunit"/>
    <property type="match status" value="1"/>
</dbReference>
<dbReference type="SUPFAM" id="SSF55931">
    <property type="entry name" value="Glutamine synthetase/guanido kinase"/>
    <property type="match status" value="1"/>
</dbReference>
<dbReference type="GO" id="GO:0017109">
    <property type="term" value="C:glutamate-cysteine ligase complex"/>
    <property type="evidence" value="ECO:0007669"/>
    <property type="project" value="TreeGrafter"/>
</dbReference>
<keyword evidence="4 10" id="KW-0436">Ligase</keyword>
<evidence type="ECO:0000256" key="4">
    <source>
        <dbReference type="ARBA" id="ARBA00022598"/>
    </source>
</evidence>
<dbReference type="GO" id="GO:0005524">
    <property type="term" value="F:ATP binding"/>
    <property type="evidence" value="ECO:0007669"/>
    <property type="project" value="UniProtKB-UniRule"/>
</dbReference>
<dbReference type="Gene3D" id="1.10.8.960">
    <property type="match status" value="1"/>
</dbReference>
<evidence type="ECO:0000313" key="12">
    <source>
        <dbReference type="EMBL" id="TIC65387.1"/>
    </source>
</evidence>
<dbReference type="AlphaFoldDB" id="A0AB38MUR4"/>
<comment type="similarity">
    <text evidence="2 10">Belongs to the glutamate--cysteine ligase type 3 family.</text>
</comment>
<dbReference type="EMBL" id="SPRW01000021">
    <property type="protein sequence ID" value="TIC65387.1"/>
    <property type="molecule type" value="Genomic_DNA"/>
</dbReference>
<dbReference type="InterPro" id="IPR014746">
    <property type="entry name" value="Gln_synth/guanido_kin_cat_dom"/>
</dbReference>
<evidence type="ECO:0000256" key="11">
    <source>
        <dbReference type="SAM" id="MobiDB-lite"/>
    </source>
</evidence>
<evidence type="ECO:0000256" key="2">
    <source>
        <dbReference type="ARBA" id="ARBA00008100"/>
    </source>
</evidence>
<feature type="region of interest" description="Disordered" evidence="11">
    <location>
        <begin position="678"/>
        <end position="723"/>
    </location>
</feature>
<evidence type="ECO:0000313" key="13">
    <source>
        <dbReference type="Proteomes" id="UP000309601"/>
    </source>
</evidence>
<comment type="pathway">
    <text evidence="1 10">Sulfur metabolism; glutathione biosynthesis; glutathione from L-cysteine and L-glutamate: step 1/2.</text>
</comment>
<evidence type="ECO:0000256" key="8">
    <source>
        <dbReference type="ARBA" id="ARBA00030585"/>
    </source>
</evidence>
<proteinExistence type="inferred from homology"/>
<accession>A0AB38MUR4</accession>
<comment type="catalytic activity">
    <reaction evidence="10">
        <text>L-cysteine + L-glutamate + ATP = gamma-L-glutamyl-L-cysteine + ADP + phosphate + H(+)</text>
        <dbReference type="Rhea" id="RHEA:13285"/>
        <dbReference type="ChEBI" id="CHEBI:15378"/>
        <dbReference type="ChEBI" id="CHEBI:29985"/>
        <dbReference type="ChEBI" id="CHEBI:30616"/>
        <dbReference type="ChEBI" id="CHEBI:35235"/>
        <dbReference type="ChEBI" id="CHEBI:43474"/>
        <dbReference type="ChEBI" id="CHEBI:58173"/>
        <dbReference type="ChEBI" id="CHEBI:456216"/>
        <dbReference type="EC" id="6.3.2.2"/>
    </reaction>
</comment>
<dbReference type="PANTHER" id="PTHR11164">
    <property type="entry name" value="GLUTAMATE CYSTEINE LIGASE"/>
    <property type="match status" value="1"/>
</dbReference>
<dbReference type="Gene3D" id="3.30.590.50">
    <property type="match status" value="2"/>
</dbReference>
<dbReference type="Pfam" id="PF03074">
    <property type="entry name" value="GCS"/>
    <property type="match status" value="1"/>
</dbReference>
<dbReference type="InterPro" id="IPR004308">
    <property type="entry name" value="GCS"/>
</dbReference>
<organism evidence="12 13">
    <name type="scientific">Wallemia mellicola</name>
    <dbReference type="NCBI Taxonomy" id="1708541"/>
    <lineage>
        <taxon>Eukaryota</taxon>
        <taxon>Fungi</taxon>
        <taxon>Dikarya</taxon>
        <taxon>Basidiomycota</taxon>
        <taxon>Wallemiomycotina</taxon>
        <taxon>Wallemiomycetes</taxon>
        <taxon>Wallemiales</taxon>
        <taxon>Wallemiaceae</taxon>
        <taxon>Wallemia</taxon>
    </lineage>
</organism>
<evidence type="ECO:0000256" key="5">
    <source>
        <dbReference type="ARBA" id="ARBA00022684"/>
    </source>
</evidence>
<keyword evidence="7 10" id="KW-0067">ATP-binding</keyword>
<evidence type="ECO:0000256" key="6">
    <source>
        <dbReference type="ARBA" id="ARBA00022741"/>
    </source>
</evidence>
<dbReference type="Proteomes" id="UP000309601">
    <property type="component" value="Unassembled WGS sequence"/>
</dbReference>
<dbReference type="GO" id="GO:0006750">
    <property type="term" value="P:glutathione biosynthetic process"/>
    <property type="evidence" value="ECO:0007669"/>
    <property type="project" value="UniProtKB-UniRule"/>
</dbReference>
<keyword evidence="5 10" id="KW-0317">Glutathione biosynthesis</keyword>
<evidence type="ECO:0000256" key="7">
    <source>
        <dbReference type="ARBA" id="ARBA00022840"/>
    </source>
</evidence>
<sequence>MVGLLSLGTPLDWTDAKAFADFIRTNGVEQFLNIYYSLKDRKGEPLLWGDEVGENCVEYMVILLDNSTKTAKLSLRQSEILDNLNNVTDDIVNDSNSSIVSSQVPTFHPEFGRYMIESTPGVPYSAGLKELLTVEVNMRLRRNITKHHLPPNHIPITLTSFPTLGVNYPFLDPHYEPNGEASQSLFLPDELINPHVRFPTLAANIRKRRGAKVAINVPIFFDENTPRPFIDKTIPYDRDLFPGDKEAKEGAAKPDHIYMDAMGFGMGCSCLQLTFQACNVNEAFNVYDALAPVAPIMLALTAAAPIYRGYLSDVDARWNVISAAVDDRTKEERGEEPLKNDKYRIPKSRYDSIDSYLSTSPRNRPEYNDNPLPMNKEVHKALIEAGIELPLANHIAHLFIRDPIVIFNELLKQDNTKSSDHFENIQSTNWQTLRFKPPPPQSKIGWRVEFRSMEVQLTDFENAAFSVFIVLLTRAILSFDLNFYMPISKVDVNMQRSQKRDASRQEKFFFRKNLFPKRDRDIEKYRFDSPRMEPMKKSFDNFKEESNMNGKRTTSSESLASNYNINVEEEIDEMSMDEIINGKDTFPGLMGLVYAYLHSLNVDIETKCQIKKYLQFIKDRASGKYITFATWTRNFMRSHPDYKQDSVITSKMNYDFIIAADEIERGIRTEPSLLPPSYIGSDKLKEPSVMDLSQGVSSGAEPDKRPTPTDGLSRLKGSNLYTV</sequence>
<dbReference type="EC" id="6.3.2.2" evidence="3 10"/>
<evidence type="ECO:0000256" key="3">
    <source>
        <dbReference type="ARBA" id="ARBA00012220"/>
    </source>
</evidence>
<comment type="caution">
    <text evidence="12">The sequence shown here is derived from an EMBL/GenBank/DDBJ whole genome shotgun (WGS) entry which is preliminary data.</text>
</comment>
<gene>
    <name evidence="12" type="ORF">E3Q02_02187</name>
</gene>
<dbReference type="FunFam" id="3.30.590.50:FF:000001">
    <property type="entry name" value="Glutamate-cysteine ligase Gcs1"/>
    <property type="match status" value="1"/>
</dbReference>
<reference evidence="12 13" key="1">
    <citation type="submission" date="2019-03" db="EMBL/GenBank/DDBJ databases">
        <title>Sequencing 25 genomes of Wallemia mellicola.</title>
        <authorList>
            <person name="Gostincar C."/>
        </authorList>
    </citation>
    <scope>NUCLEOTIDE SEQUENCE [LARGE SCALE GENOMIC DNA]</scope>
    <source>
        <strain evidence="12 13">EXF-1274</strain>
    </source>
</reference>
<evidence type="ECO:0000256" key="10">
    <source>
        <dbReference type="RuleBase" id="RU367135"/>
    </source>
</evidence>
<name>A0AB38MUR4_9BASI</name>